<evidence type="ECO:0000313" key="6">
    <source>
        <dbReference type="Proteomes" id="UP001169760"/>
    </source>
</evidence>
<keyword evidence="3" id="KW-0949">S-adenosyl-L-methionine</keyword>
<dbReference type="GO" id="GO:0008168">
    <property type="term" value="F:methyltransferase activity"/>
    <property type="evidence" value="ECO:0007669"/>
    <property type="project" value="UniProtKB-KW"/>
</dbReference>
<evidence type="ECO:0000259" key="4">
    <source>
        <dbReference type="Pfam" id="PF08241"/>
    </source>
</evidence>
<organism evidence="5 6">
    <name type="scientific">Saccharophagus degradans</name>
    <dbReference type="NCBI Taxonomy" id="86304"/>
    <lineage>
        <taxon>Bacteria</taxon>
        <taxon>Pseudomonadati</taxon>
        <taxon>Pseudomonadota</taxon>
        <taxon>Gammaproteobacteria</taxon>
        <taxon>Cellvibrionales</taxon>
        <taxon>Cellvibrionaceae</taxon>
        <taxon>Saccharophagus</taxon>
    </lineage>
</organism>
<dbReference type="RefSeq" id="WP_303493038.1">
    <property type="nucleotide sequence ID" value="NZ_JAUOPB010000009.1"/>
</dbReference>
<evidence type="ECO:0000256" key="1">
    <source>
        <dbReference type="ARBA" id="ARBA00022603"/>
    </source>
</evidence>
<dbReference type="AlphaFoldDB" id="A0AAW7X7T7"/>
<dbReference type="Gene3D" id="3.40.50.150">
    <property type="entry name" value="Vaccinia Virus protein VP39"/>
    <property type="match status" value="1"/>
</dbReference>
<proteinExistence type="predicted"/>
<comment type="caution">
    <text evidence="5">The sequence shown here is derived from an EMBL/GenBank/DDBJ whole genome shotgun (WGS) entry which is preliminary data.</text>
</comment>
<gene>
    <name evidence="5" type="ORF">Q4521_12795</name>
</gene>
<dbReference type="Pfam" id="PF08241">
    <property type="entry name" value="Methyltransf_11"/>
    <property type="match status" value="1"/>
</dbReference>
<dbReference type="InterPro" id="IPR029063">
    <property type="entry name" value="SAM-dependent_MTases_sf"/>
</dbReference>
<dbReference type="PANTHER" id="PTHR43464:SF19">
    <property type="entry name" value="UBIQUINONE BIOSYNTHESIS O-METHYLTRANSFERASE, MITOCHONDRIAL"/>
    <property type="match status" value="1"/>
</dbReference>
<evidence type="ECO:0000256" key="2">
    <source>
        <dbReference type="ARBA" id="ARBA00022679"/>
    </source>
</evidence>
<accession>A0AAW7X7T7</accession>
<sequence>MTAGTEGYERFHEEFIDCCRTIDFNSACAEFKEFLPAIPARILDIGSGAGQNAAALSGMGYDVTAIEPVPVFLEDSAAFYQRFSIQWVLDSLPELKVLDAAFGFYDFVLINAVWHHLDNLERNQSISRIAALVANGGYCAVSLRNGPAGIGTRVFPTSLNTTIEQFQNRGFSCVFRVQNKPSILSNKRDVTWARAVFKKIT</sequence>
<dbReference type="GO" id="GO:0032259">
    <property type="term" value="P:methylation"/>
    <property type="evidence" value="ECO:0007669"/>
    <property type="project" value="UniProtKB-KW"/>
</dbReference>
<feature type="domain" description="Methyltransferase type 11" evidence="4">
    <location>
        <begin position="43"/>
        <end position="140"/>
    </location>
</feature>
<dbReference type="InterPro" id="IPR013216">
    <property type="entry name" value="Methyltransf_11"/>
</dbReference>
<name>A0AAW7X7T7_9GAMM</name>
<keyword evidence="2" id="KW-0808">Transferase</keyword>
<dbReference type="EMBL" id="JAUOPB010000009">
    <property type="protein sequence ID" value="MDO6423350.1"/>
    <property type="molecule type" value="Genomic_DNA"/>
</dbReference>
<reference evidence="5" key="1">
    <citation type="submission" date="2023-07" db="EMBL/GenBank/DDBJ databases">
        <title>Genome content predicts the carbon catabolic preferences of heterotrophic bacteria.</title>
        <authorList>
            <person name="Gralka M."/>
        </authorList>
    </citation>
    <scope>NUCLEOTIDE SEQUENCE</scope>
    <source>
        <strain evidence="5">I3M17_2</strain>
    </source>
</reference>
<keyword evidence="1 5" id="KW-0489">Methyltransferase</keyword>
<dbReference type="PANTHER" id="PTHR43464">
    <property type="entry name" value="METHYLTRANSFERASE"/>
    <property type="match status" value="1"/>
</dbReference>
<evidence type="ECO:0000256" key="3">
    <source>
        <dbReference type="ARBA" id="ARBA00022691"/>
    </source>
</evidence>
<protein>
    <submittedName>
        <fullName evidence="5">Class I SAM-dependent methyltransferase</fullName>
    </submittedName>
</protein>
<dbReference type="CDD" id="cd02440">
    <property type="entry name" value="AdoMet_MTases"/>
    <property type="match status" value="1"/>
</dbReference>
<evidence type="ECO:0000313" key="5">
    <source>
        <dbReference type="EMBL" id="MDO6423350.1"/>
    </source>
</evidence>
<dbReference type="SUPFAM" id="SSF53335">
    <property type="entry name" value="S-adenosyl-L-methionine-dependent methyltransferases"/>
    <property type="match status" value="1"/>
</dbReference>
<dbReference type="Proteomes" id="UP001169760">
    <property type="component" value="Unassembled WGS sequence"/>
</dbReference>